<dbReference type="InterPro" id="IPR017853">
    <property type="entry name" value="GH"/>
</dbReference>
<evidence type="ECO:0000259" key="9">
    <source>
        <dbReference type="PROSITE" id="PS50940"/>
    </source>
</evidence>
<dbReference type="InterPro" id="IPR029070">
    <property type="entry name" value="Chitinase_insertion_sf"/>
</dbReference>
<dbReference type="InterPro" id="IPR002557">
    <property type="entry name" value="Chitin-bd_dom"/>
</dbReference>
<dbReference type="InterPro" id="IPR036508">
    <property type="entry name" value="Chitin-bd_dom_sf"/>
</dbReference>
<reference evidence="11 12" key="1">
    <citation type="submission" date="2024-08" db="EMBL/GenBank/DDBJ databases">
        <authorList>
            <person name="Cucini C."/>
            <person name="Frati F."/>
        </authorList>
    </citation>
    <scope>NUCLEOTIDE SEQUENCE [LARGE SCALE GENOMIC DNA]</scope>
</reference>
<organism evidence="11 12">
    <name type="scientific">Orchesella dallaii</name>
    <dbReference type="NCBI Taxonomy" id="48710"/>
    <lineage>
        <taxon>Eukaryota</taxon>
        <taxon>Metazoa</taxon>
        <taxon>Ecdysozoa</taxon>
        <taxon>Arthropoda</taxon>
        <taxon>Hexapoda</taxon>
        <taxon>Collembola</taxon>
        <taxon>Entomobryomorpha</taxon>
        <taxon>Entomobryoidea</taxon>
        <taxon>Orchesellidae</taxon>
        <taxon>Orchesellinae</taxon>
        <taxon>Orchesella</taxon>
    </lineage>
</organism>
<evidence type="ECO:0000256" key="6">
    <source>
        <dbReference type="RuleBase" id="RU000489"/>
    </source>
</evidence>
<evidence type="ECO:0008006" key="13">
    <source>
        <dbReference type="Google" id="ProtNLM"/>
    </source>
</evidence>
<dbReference type="Gene3D" id="3.20.20.80">
    <property type="entry name" value="Glycosidases"/>
    <property type="match status" value="1"/>
</dbReference>
<sequence>MKIALLVFLGLVFTSVIAGPVQPAADKKLVCYYGSWAVYRPGNGKFDVESIDPFACTHIIYGFVGLGADNRIQVLDPYNDEEENWGRGAMKRFTGLKSINPNLKALVAIGGWNEGSEKYSKMAMDPAKRRTFVDSVVPFLQKENFDGFDVDWEYPANREGAVPEDRENFILLLRELRAALDPHGYLLTAAVSAGVKTIETAYDIPAVSELLDFINVMAYDFHGAWEDFTGHHSPLGGNPSIDYGDNIMLNTKYAIQYWLDNGAAPEKLILGVGTYGRGFLLDDQTQTGLYAPAGQPIPAGPFTREPGIWGYNEICERLNSEAGQWTVVRDEYYEVPYAYNGRMWIGYEDATSVANKARYVNELGLGGGMVWSIETDDFLGICHSDEKFKIIKTLFRALNGEYPPTPPTTTEDPSNTRPTTTQQTTAAPPPPSDVCQHVGLNPDPTNSCSAVYYACVADGDSWTVYPGRCGAGTLFHPINLNCDFPENVPGCA</sequence>
<proteinExistence type="inferred from homology"/>
<dbReference type="SMART" id="SM00494">
    <property type="entry name" value="ChtBD2"/>
    <property type="match status" value="1"/>
</dbReference>
<feature type="chain" id="PRO_5046374299" description="Chitinase" evidence="8">
    <location>
        <begin position="19"/>
        <end position="492"/>
    </location>
</feature>
<accession>A0ABP1QGP1</accession>
<dbReference type="PANTHER" id="PTHR11177">
    <property type="entry name" value="CHITINASE"/>
    <property type="match status" value="1"/>
</dbReference>
<keyword evidence="5 6" id="KW-0326">Glycosidase</keyword>
<dbReference type="PROSITE" id="PS01095">
    <property type="entry name" value="GH18_1"/>
    <property type="match status" value="1"/>
</dbReference>
<dbReference type="PANTHER" id="PTHR11177:SF360">
    <property type="entry name" value="CHITINASE 4-RELATED"/>
    <property type="match status" value="1"/>
</dbReference>
<keyword evidence="8" id="KW-0732">Signal</keyword>
<feature type="domain" description="Chitin-binding type-2" evidence="9">
    <location>
        <begin position="432"/>
        <end position="492"/>
    </location>
</feature>
<feature type="signal peptide" evidence="8">
    <location>
        <begin position="1"/>
        <end position="18"/>
    </location>
</feature>
<evidence type="ECO:0000256" key="7">
    <source>
        <dbReference type="SAM" id="MobiDB-lite"/>
    </source>
</evidence>
<evidence type="ECO:0000256" key="4">
    <source>
        <dbReference type="ARBA" id="ARBA00023157"/>
    </source>
</evidence>
<feature type="region of interest" description="Disordered" evidence="7">
    <location>
        <begin position="401"/>
        <end position="431"/>
    </location>
</feature>
<dbReference type="SMART" id="SM00636">
    <property type="entry name" value="Glyco_18"/>
    <property type="match status" value="1"/>
</dbReference>
<dbReference type="Gene3D" id="3.10.50.10">
    <property type="match status" value="1"/>
</dbReference>
<keyword evidence="4" id="KW-1015">Disulfide bond</keyword>
<dbReference type="InterPro" id="IPR011583">
    <property type="entry name" value="Chitinase_II/V-like_cat"/>
</dbReference>
<dbReference type="EMBL" id="CAXLJM020000031">
    <property type="protein sequence ID" value="CAL8099108.1"/>
    <property type="molecule type" value="Genomic_DNA"/>
</dbReference>
<keyword evidence="3 6" id="KW-0378">Hydrolase</keyword>
<dbReference type="SUPFAM" id="SSF51445">
    <property type="entry name" value="(Trans)glycosidases"/>
    <property type="match status" value="1"/>
</dbReference>
<evidence type="ECO:0000256" key="8">
    <source>
        <dbReference type="SAM" id="SignalP"/>
    </source>
</evidence>
<gene>
    <name evidence="11" type="ORF">ODALV1_LOCUS10148</name>
</gene>
<keyword evidence="2" id="KW-0147">Chitin-binding</keyword>
<protein>
    <recommendedName>
        <fullName evidence="13">Chitinase</fullName>
    </recommendedName>
</protein>
<dbReference type="InterPro" id="IPR050314">
    <property type="entry name" value="Glycosyl_Hydrlase_18"/>
</dbReference>
<feature type="domain" description="GH18" evidence="10">
    <location>
        <begin position="27"/>
        <end position="401"/>
    </location>
</feature>
<dbReference type="Pfam" id="PF01607">
    <property type="entry name" value="CBM_14"/>
    <property type="match status" value="1"/>
</dbReference>
<evidence type="ECO:0000256" key="5">
    <source>
        <dbReference type="ARBA" id="ARBA00023295"/>
    </source>
</evidence>
<evidence type="ECO:0000256" key="3">
    <source>
        <dbReference type="ARBA" id="ARBA00022801"/>
    </source>
</evidence>
<dbReference type="SUPFAM" id="SSF57625">
    <property type="entry name" value="Invertebrate chitin-binding proteins"/>
    <property type="match status" value="1"/>
</dbReference>
<dbReference type="PROSITE" id="PS50940">
    <property type="entry name" value="CHIT_BIND_II"/>
    <property type="match status" value="1"/>
</dbReference>
<dbReference type="Gene3D" id="2.170.140.10">
    <property type="entry name" value="Chitin binding domain"/>
    <property type="match status" value="1"/>
</dbReference>
<dbReference type="Proteomes" id="UP001642540">
    <property type="component" value="Unassembled WGS sequence"/>
</dbReference>
<dbReference type="CDD" id="cd02872">
    <property type="entry name" value="GH18_chitolectin_chitotriosidase"/>
    <property type="match status" value="1"/>
</dbReference>
<comment type="similarity">
    <text evidence="1">Belongs to the glycosyl hydrolase 18 family. Chitinase class II subfamily.</text>
</comment>
<name>A0ABP1QGP1_9HEXA</name>
<evidence type="ECO:0000313" key="12">
    <source>
        <dbReference type="Proteomes" id="UP001642540"/>
    </source>
</evidence>
<evidence type="ECO:0000259" key="10">
    <source>
        <dbReference type="PROSITE" id="PS51910"/>
    </source>
</evidence>
<dbReference type="SUPFAM" id="SSF54556">
    <property type="entry name" value="Chitinase insertion domain"/>
    <property type="match status" value="1"/>
</dbReference>
<evidence type="ECO:0000256" key="2">
    <source>
        <dbReference type="ARBA" id="ARBA00022669"/>
    </source>
</evidence>
<evidence type="ECO:0000256" key="1">
    <source>
        <dbReference type="ARBA" id="ARBA00009121"/>
    </source>
</evidence>
<dbReference type="InterPro" id="IPR001579">
    <property type="entry name" value="Glyco_hydro_18_chit_AS"/>
</dbReference>
<comment type="caution">
    <text evidence="11">The sequence shown here is derived from an EMBL/GenBank/DDBJ whole genome shotgun (WGS) entry which is preliminary data.</text>
</comment>
<dbReference type="Pfam" id="PF00704">
    <property type="entry name" value="Glyco_hydro_18"/>
    <property type="match status" value="1"/>
</dbReference>
<dbReference type="PROSITE" id="PS51910">
    <property type="entry name" value="GH18_2"/>
    <property type="match status" value="1"/>
</dbReference>
<evidence type="ECO:0000313" key="11">
    <source>
        <dbReference type="EMBL" id="CAL8099108.1"/>
    </source>
</evidence>
<keyword evidence="12" id="KW-1185">Reference proteome</keyword>
<dbReference type="InterPro" id="IPR001223">
    <property type="entry name" value="Glyco_hydro18_cat"/>
</dbReference>